<accession>A0A2V4L2W2</accession>
<reference evidence="2 3" key="1">
    <citation type="submission" date="2018-06" db="EMBL/GenBank/DDBJ databases">
        <title>Pseudomonas diversity within urban Lake Michigan freshwaters.</title>
        <authorList>
            <person name="Batrich M."/>
            <person name="Hatzopoulos T."/>
            <person name="Putonti C."/>
        </authorList>
    </citation>
    <scope>NUCLEOTIDE SEQUENCE [LARGE SCALE GENOMIC DNA]</scope>
    <source>
        <strain evidence="2 3">MB-090714</strain>
    </source>
</reference>
<proteinExistence type="predicted"/>
<organism evidence="2 3">
    <name type="scientific">Aquipseudomonas alcaligenes</name>
    <name type="common">Pseudomonas alcaligenes</name>
    <dbReference type="NCBI Taxonomy" id="43263"/>
    <lineage>
        <taxon>Bacteria</taxon>
        <taxon>Pseudomonadati</taxon>
        <taxon>Pseudomonadota</taxon>
        <taxon>Gammaproteobacteria</taxon>
        <taxon>Pseudomonadales</taxon>
        <taxon>Pseudomonadaceae</taxon>
        <taxon>Aquipseudomonas</taxon>
    </lineage>
</organism>
<dbReference type="SUPFAM" id="SSF53474">
    <property type="entry name" value="alpha/beta-Hydrolases"/>
    <property type="match status" value="1"/>
</dbReference>
<gene>
    <name evidence="2" type="ORF">DMO17_05505</name>
</gene>
<evidence type="ECO:0000313" key="2">
    <source>
        <dbReference type="EMBL" id="PYC27199.1"/>
    </source>
</evidence>
<dbReference type="PANTHER" id="PTHR33840:SF1">
    <property type="entry name" value="TLE1 PHOSPHOLIPASE DOMAIN-CONTAINING PROTEIN"/>
    <property type="match status" value="1"/>
</dbReference>
<dbReference type="PANTHER" id="PTHR33840">
    <property type="match status" value="1"/>
</dbReference>
<protein>
    <submittedName>
        <fullName evidence="2">DUF2235 domain-containing protein</fullName>
    </submittedName>
</protein>
<name>A0A2V4L2W2_AQUAC</name>
<dbReference type="Pfam" id="PF09994">
    <property type="entry name" value="T6SS_Tle1-like_cat"/>
    <property type="match status" value="1"/>
</dbReference>
<dbReference type="InterPro" id="IPR029058">
    <property type="entry name" value="AB_hydrolase_fold"/>
</dbReference>
<dbReference type="RefSeq" id="WP_110681491.1">
    <property type="nucleotide sequence ID" value="NZ_QJRX01000003.1"/>
</dbReference>
<sequence>MAEQKERLILLFDGTWNDPQDRTNVYRLSRCLEDFDGKLRQRFFYDPGVGTTPLTRLAGGAFGSGLSRNLLEGYDWLVRRYLQGSEIFVFGFSRGAYTARSLVGMLRKCGLLHTSTPVLLKQAEALYRNKAVAPDDSLACGFRQKYSRDVEVALVGVWDTVGALGVPGTRVSERGLYAWHDTQLSKIVRRAYHAMALDEFRAAYDVAPWAGQHKPGQLEVEQRWFIGAHANVGGGYEQDALCELPLAWMLRKAADAGLRLKLPPLVEDAWMGRPAASYEDFMGGAYAAWRRAWRGGDGRHYRLFDRDDRGNRALGVTVDPSVWRRWRQDAGYRPRTLTDAGVQPPHDA</sequence>
<dbReference type="InterPro" id="IPR018712">
    <property type="entry name" value="Tle1-like_cat"/>
</dbReference>
<dbReference type="EMBL" id="QJRX01000003">
    <property type="protein sequence ID" value="PYC27199.1"/>
    <property type="molecule type" value="Genomic_DNA"/>
</dbReference>
<comment type="caution">
    <text evidence="2">The sequence shown here is derived from an EMBL/GenBank/DDBJ whole genome shotgun (WGS) entry which is preliminary data.</text>
</comment>
<evidence type="ECO:0000259" key="1">
    <source>
        <dbReference type="Pfam" id="PF09994"/>
    </source>
</evidence>
<evidence type="ECO:0000313" key="3">
    <source>
        <dbReference type="Proteomes" id="UP000248146"/>
    </source>
</evidence>
<dbReference type="AlphaFoldDB" id="A0A2V4L2W2"/>
<feature type="domain" description="T6SS Phospholipase effector Tle1-like catalytic" evidence="1">
    <location>
        <begin position="7"/>
        <end position="251"/>
    </location>
</feature>
<dbReference type="OrthoDB" id="4378831at2"/>
<dbReference type="Proteomes" id="UP000248146">
    <property type="component" value="Unassembled WGS sequence"/>
</dbReference>